<feature type="domain" description="FAS1" evidence="1">
    <location>
        <begin position="23"/>
        <end position="154"/>
    </location>
</feature>
<evidence type="ECO:0000259" key="1">
    <source>
        <dbReference type="PROSITE" id="PS50213"/>
    </source>
</evidence>
<keyword evidence="3" id="KW-1185">Reference proteome</keyword>
<dbReference type="PROSITE" id="PS50213">
    <property type="entry name" value="FAS1"/>
    <property type="match status" value="2"/>
</dbReference>
<dbReference type="Gene3D" id="2.30.180.10">
    <property type="entry name" value="FAS1 domain"/>
    <property type="match status" value="2"/>
</dbReference>
<reference evidence="2 3" key="1">
    <citation type="submission" date="2021-03" db="EMBL/GenBank/DDBJ databases">
        <title>Aliifodinibius sp. nov., a new bacterium isolated from saline soil.</title>
        <authorList>
            <person name="Galisteo C."/>
            <person name="De La Haba R."/>
            <person name="Sanchez-Porro C."/>
            <person name="Ventosa A."/>
        </authorList>
    </citation>
    <scope>NUCLEOTIDE SEQUENCE [LARGE SCALE GENOMIC DNA]</scope>
    <source>
        <strain evidence="2 3">1BSP15-2V2</strain>
    </source>
</reference>
<feature type="domain" description="FAS1" evidence="1">
    <location>
        <begin position="159"/>
        <end position="278"/>
    </location>
</feature>
<gene>
    <name evidence="2" type="ORF">J6I44_10800</name>
</gene>
<proteinExistence type="predicted"/>
<dbReference type="SUPFAM" id="SSF82153">
    <property type="entry name" value="FAS1 domain"/>
    <property type="match status" value="2"/>
</dbReference>
<accession>A0ABT3PNC4</accession>
<comment type="caution">
    <text evidence="2">The sequence shown here is derived from an EMBL/GenBank/DDBJ whole genome shotgun (WGS) entry which is preliminary data.</text>
</comment>
<dbReference type="RefSeq" id="WP_265766119.1">
    <property type="nucleotide sequence ID" value="NZ_JAGGJA010000006.1"/>
</dbReference>
<dbReference type="SMART" id="SM00554">
    <property type="entry name" value="FAS1"/>
    <property type="match status" value="2"/>
</dbReference>
<organism evidence="2 3">
    <name type="scientific">Fodinibius salsisoli</name>
    <dbReference type="NCBI Taxonomy" id="2820877"/>
    <lineage>
        <taxon>Bacteria</taxon>
        <taxon>Pseudomonadati</taxon>
        <taxon>Balneolota</taxon>
        <taxon>Balneolia</taxon>
        <taxon>Balneolales</taxon>
        <taxon>Balneolaceae</taxon>
        <taxon>Fodinibius</taxon>
    </lineage>
</organism>
<dbReference type="InterPro" id="IPR036378">
    <property type="entry name" value="FAS1_dom_sf"/>
</dbReference>
<name>A0ABT3PNC4_9BACT</name>
<dbReference type="Proteomes" id="UP001207918">
    <property type="component" value="Unassembled WGS sequence"/>
</dbReference>
<dbReference type="InterPro" id="IPR050904">
    <property type="entry name" value="Adhesion/Biosynth-related"/>
</dbReference>
<dbReference type="Pfam" id="PF02469">
    <property type="entry name" value="Fasciclin"/>
    <property type="match status" value="2"/>
</dbReference>
<protein>
    <submittedName>
        <fullName evidence="2">Fasciclin domain-containing protein</fullName>
    </submittedName>
</protein>
<evidence type="ECO:0000313" key="3">
    <source>
        <dbReference type="Proteomes" id="UP001207918"/>
    </source>
</evidence>
<dbReference type="PANTHER" id="PTHR10900">
    <property type="entry name" value="PERIOSTIN-RELATED"/>
    <property type="match status" value="1"/>
</dbReference>
<sequence length="283" mass="30175">MLTSCLDSSTNSGQQRQNILETAKEVTQGQGGDQVLTTFVGLLEDADLDSTVANNGPLTVIAPTNDAFSNLPEGLLDSLETPDLVNILRYHVVEEIVNYTQISGEEEIQSMLGENLFFERVQGATQDSLFINNSYFLGGLQATNGLIFVVDEVLFPDTYLNAAGLIAKRPQLNSLESAIEGANLTTTLSDTTAAYTVFAPTNEALENTDLSGDEIQYHVLPEKVFSNGLSSGTYTTLSGEDITVEVSGGTITLNGEATITEANIEGTNGVVHIIDMALSPPSE</sequence>
<dbReference type="PANTHER" id="PTHR10900:SF77">
    <property type="entry name" value="FI19380P1"/>
    <property type="match status" value="1"/>
</dbReference>
<dbReference type="InterPro" id="IPR000782">
    <property type="entry name" value="FAS1_domain"/>
</dbReference>
<dbReference type="EMBL" id="JAGGJA010000006">
    <property type="protein sequence ID" value="MCW9707348.1"/>
    <property type="molecule type" value="Genomic_DNA"/>
</dbReference>
<evidence type="ECO:0000313" key="2">
    <source>
        <dbReference type="EMBL" id="MCW9707348.1"/>
    </source>
</evidence>